<comment type="caution">
    <text evidence="3">The sequence shown here is derived from an EMBL/GenBank/DDBJ whole genome shotgun (WGS) entry which is preliminary data.</text>
</comment>
<protein>
    <submittedName>
        <fullName evidence="3">Uncharacterized protein</fullName>
    </submittedName>
</protein>
<feature type="compositionally biased region" description="Basic and acidic residues" evidence="2">
    <location>
        <begin position="146"/>
        <end position="159"/>
    </location>
</feature>
<gene>
    <name evidence="3" type="ORF">EVOR1521_LOCUS6728</name>
</gene>
<accession>A0AA36HZC6</accession>
<dbReference type="EMBL" id="CAUJNA010000513">
    <property type="protein sequence ID" value="CAJ1378094.1"/>
    <property type="molecule type" value="Genomic_DNA"/>
</dbReference>
<dbReference type="CDD" id="cd14686">
    <property type="entry name" value="bZIP"/>
    <property type="match status" value="1"/>
</dbReference>
<dbReference type="Proteomes" id="UP001178507">
    <property type="component" value="Unassembled WGS sequence"/>
</dbReference>
<name>A0AA36HZC6_9DINO</name>
<proteinExistence type="predicted"/>
<organism evidence="3 4">
    <name type="scientific">Effrenium voratum</name>
    <dbReference type="NCBI Taxonomy" id="2562239"/>
    <lineage>
        <taxon>Eukaryota</taxon>
        <taxon>Sar</taxon>
        <taxon>Alveolata</taxon>
        <taxon>Dinophyceae</taxon>
        <taxon>Suessiales</taxon>
        <taxon>Symbiodiniaceae</taxon>
        <taxon>Effrenium</taxon>
    </lineage>
</organism>
<sequence>MLPVTPLLGTYRDSCSCECCKGQGCSPKLALFIVAWTAYGFSTLWVAACVAEEPGEVGGKVLFLITQGIAISSMVGSRRLAEFAEAKAAESSYRMAQFGCTGAEMVGATVGSPIAVTQELQATVERLQQEVHDLRKRQVALEEEVFSARRSPEPARRSPEPALLPAEPDSPVKDDDTQELL</sequence>
<feature type="region of interest" description="Disordered" evidence="2">
    <location>
        <begin position="145"/>
        <end position="181"/>
    </location>
</feature>
<dbReference type="AlphaFoldDB" id="A0AA36HZC6"/>
<evidence type="ECO:0000256" key="2">
    <source>
        <dbReference type="SAM" id="MobiDB-lite"/>
    </source>
</evidence>
<keyword evidence="4" id="KW-1185">Reference proteome</keyword>
<evidence type="ECO:0000313" key="3">
    <source>
        <dbReference type="EMBL" id="CAJ1378094.1"/>
    </source>
</evidence>
<evidence type="ECO:0000313" key="4">
    <source>
        <dbReference type="Proteomes" id="UP001178507"/>
    </source>
</evidence>
<reference evidence="3" key="1">
    <citation type="submission" date="2023-08" db="EMBL/GenBank/DDBJ databases">
        <authorList>
            <person name="Chen Y."/>
            <person name="Shah S."/>
            <person name="Dougan E. K."/>
            <person name="Thang M."/>
            <person name="Chan C."/>
        </authorList>
    </citation>
    <scope>NUCLEOTIDE SEQUENCE</scope>
</reference>
<evidence type="ECO:0000256" key="1">
    <source>
        <dbReference type="SAM" id="Coils"/>
    </source>
</evidence>
<keyword evidence="1" id="KW-0175">Coiled coil</keyword>
<feature type="coiled-coil region" evidence="1">
    <location>
        <begin position="117"/>
        <end position="144"/>
    </location>
</feature>